<dbReference type="EMBL" id="QHCS01000002">
    <property type="protein sequence ID" value="RHX86173.1"/>
    <property type="molecule type" value="Genomic_DNA"/>
</dbReference>
<reference evidence="2" key="1">
    <citation type="submission" date="2018-05" db="EMBL/GenBank/DDBJ databases">
        <title>Leptospira yasudae sp. nov. and Leptospira stimsonii sp. nov., two pathogenic species of the genus Leptospira isolated from environmental sources.</title>
        <authorList>
            <person name="Casanovas-Massana A."/>
            <person name="Hamond C."/>
            <person name="Santos L.A."/>
            <person name="Hacker K.P."/>
            <person name="Balassiano I."/>
            <person name="Medeiros M.A."/>
            <person name="Reis M.G."/>
            <person name="Ko A.I."/>
            <person name="Wunder E.A."/>
        </authorList>
    </citation>
    <scope>NUCLEOTIDE SEQUENCE [LARGE SCALE GENOMIC DNA]</scope>
    <source>
        <strain evidence="2">AMB6-RJ</strain>
    </source>
</reference>
<evidence type="ECO:0000313" key="2">
    <source>
        <dbReference type="Proteomes" id="UP000266669"/>
    </source>
</evidence>
<sequence length="77" mass="8776">MELIRKSTKCRSYYKRGFFFASLALPRLGELRRNALRSKSQKTEQWNSFVKVQSVGAITKGDSFSQVSLPRVSANFA</sequence>
<proteinExistence type="predicted"/>
<dbReference type="AlphaFoldDB" id="A0A8B3CSI9"/>
<dbReference type="Proteomes" id="UP000266669">
    <property type="component" value="Unassembled WGS sequence"/>
</dbReference>
<accession>A0A8B3CSI9</accession>
<protein>
    <submittedName>
        <fullName evidence="1">Uncharacterized protein</fullName>
    </submittedName>
</protein>
<name>A0A8B3CSI9_9LEPT</name>
<comment type="caution">
    <text evidence="1">The sequence shown here is derived from an EMBL/GenBank/DDBJ whole genome shotgun (WGS) entry which is preliminary data.</text>
</comment>
<gene>
    <name evidence="1" type="ORF">DLM78_09955</name>
</gene>
<organism evidence="1 2">
    <name type="scientific">Leptospira stimsonii</name>
    <dbReference type="NCBI Taxonomy" id="2202203"/>
    <lineage>
        <taxon>Bacteria</taxon>
        <taxon>Pseudomonadati</taxon>
        <taxon>Spirochaetota</taxon>
        <taxon>Spirochaetia</taxon>
        <taxon>Leptospirales</taxon>
        <taxon>Leptospiraceae</taxon>
        <taxon>Leptospira</taxon>
    </lineage>
</organism>
<evidence type="ECO:0000313" key="1">
    <source>
        <dbReference type="EMBL" id="RHX86173.1"/>
    </source>
</evidence>